<dbReference type="Pfam" id="PF05089">
    <property type="entry name" value="NAGLU"/>
    <property type="match status" value="1"/>
</dbReference>
<dbReference type="AlphaFoldDB" id="A0A642VD17"/>
<evidence type="ECO:0008006" key="8">
    <source>
        <dbReference type="Google" id="ProtNLM"/>
    </source>
</evidence>
<dbReference type="InterPro" id="IPR024240">
    <property type="entry name" value="NAGLU_N"/>
</dbReference>
<dbReference type="PANTHER" id="PTHR12872">
    <property type="entry name" value="ALPHA-N-ACETYLGLUCOSAMINIDASE"/>
    <property type="match status" value="1"/>
</dbReference>
<gene>
    <name evidence="6" type="ORF">TRICI_000566</name>
</gene>
<dbReference type="EMBL" id="SWFS01000050">
    <property type="protein sequence ID" value="KAA8917280.1"/>
    <property type="molecule type" value="Genomic_DNA"/>
</dbReference>
<accession>A0A642VD17</accession>
<dbReference type="InterPro" id="IPR024733">
    <property type="entry name" value="NAGLU_tim-barrel"/>
</dbReference>
<dbReference type="InterPro" id="IPR024732">
    <property type="entry name" value="NAGLU_C"/>
</dbReference>
<name>A0A642VD17_9ASCO</name>
<evidence type="ECO:0000313" key="6">
    <source>
        <dbReference type="EMBL" id="KAA8917280.1"/>
    </source>
</evidence>
<evidence type="ECO:0000259" key="4">
    <source>
        <dbReference type="Pfam" id="PF12971"/>
    </source>
</evidence>
<comment type="caution">
    <text evidence="6">The sequence shown here is derived from an EMBL/GenBank/DDBJ whole genome shotgun (WGS) entry which is preliminary data.</text>
</comment>
<feature type="domain" description="Alpha-N-acetylglucosaminidase N-terminal" evidence="4">
    <location>
        <begin position="39"/>
        <end position="124"/>
    </location>
</feature>
<dbReference type="InterPro" id="IPR007781">
    <property type="entry name" value="NAGLU"/>
</dbReference>
<evidence type="ECO:0000259" key="3">
    <source>
        <dbReference type="Pfam" id="PF05089"/>
    </source>
</evidence>
<dbReference type="GO" id="GO:0016787">
    <property type="term" value="F:hydrolase activity"/>
    <property type="evidence" value="ECO:0007669"/>
    <property type="project" value="UniProtKB-KW"/>
</dbReference>
<feature type="domain" description="Alpha-N-acetylglucosaminidase C-terminal" evidence="5">
    <location>
        <begin position="492"/>
        <end position="749"/>
    </location>
</feature>
<proteinExistence type="predicted"/>
<organism evidence="6 7">
    <name type="scientific">Trichomonascus ciferrii</name>
    <dbReference type="NCBI Taxonomy" id="44093"/>
    <lineage>
        <taxon>Eukaryota</taxon>
        <taxon>Fungi</taxon>
        <taxon>Dikarya</taxon>
        <taxon>Ascomycota</taxon>
        <taxon>Saccharomycotina</taxon>
        <taxon>Dipodascomycetes</taxon>
        <taxon>Dipodascales</taxon>
        <taxon>Trichomonascaceae</taxon>
        <taxon>Trichomonascus</taxon>
        <taxon>Trichomonascus ciferrii complex</taxon>
    </lineage>
</organism>
<feature type="chain" id="PRO_5025045735" description="Alpha-N-acetylglucosaminidase" evidence="2">
    <location>
        <begin position="24"/>
        <end position="768"/>
    </location>
</feature>
<dbReference type="PANTHER" id="PTHR12872:SF1">
    <property type="entry name" value="ALPHA-N-ACETYLGLUCOSAMINIDASE"/>
    <property type="match status" value="1"/>
</dbReference>
<evidence type="ECO:0000256" key="1">
    <source>
        <dbReference type="ARBA" id="ARBA00022801"/>
    </source>
</evidence>
<dbReference type="Gene3D" id="3.30.379.10">
    <property type="entry name" value="Chitobiase/beta-hexosaminidase domain 2-like"/>
    <property type="match status" value="1"/>
</dbReference>
<dbReference type="Gene3D" id="3.20.20.80">
    <property type="entry name" value="Glycosidases"/>
    <property type="match status" value="1"/>
</dbReference>
<protein>
    <recommendedName>
        <fullName evidence="8">Alpha-N-acetylglucosaminidase</fullName>
    </recommendedName>
</protein>
<sequence>MKLDWFRALSFYGLGWSFSTVSAIPVGAGENKESVDIDGLYKLVERQLSENLHGQIRFELEPSMDQDDSYDSYVVSQCGCGGPVTIQGASKSGLSSGLYRYLRDYGHVSISWTNSTLNQLSELPSLCNQDGECETLTGSSVVPYRYHFNTVTFSYTTPFYTWDDWQHLLDWASLQGVNLPLAWVGYEKILIEVLRDFGFSDEHLQRFLAGPAFQSWNRFGNMQGDWNATLSVLDINFIEDQFALQKQIIERMVELGMTPILPCFTGFVPREIEQVHPDAKVVNSSTWSGFPLKYTNVTFLEPENDLFTDMQVSFMNKQREYYGNVTKFYTLDQFNEVDPGFGEVEYLSQLSSDTIKTLKQAEPDAVWVMQGWLFYSSADFWTEERIEAYLSGPEKGELLILDLFSENMPIWDKTDSYFGHDWIWCQLHGYGGNMGLEGSLQIISNNFTEARKTSPSLVGAGLTMEGQEGNQIVYDALHYQAWHEDPYNVSDYTKAFIQSRYGPSEVPQEVLTLWDQLAHLVYTNDFWNEVNSTSKSILELEPALYGMEPPGHHSTRVFYDTSKLEEIWKKLVKFVDANPEWLNQPHFHYDMVDITRQVLANRFLHQYHDFVDAVNSTKDQSELFTKGNRLAITLGQLDDVLYTDNNFLLSKWISSARNMATENDPAVEDYFEFQARNQITFWGPHGEINNYASKSWAGLVGEYYKPIWQKFVKHIIQGNDPNDFPAAVDPFRIDWQWQKWSQPVGKYHTWTSTGTKGDLLSNLHKLVN</sequence>
<dbReference type="Proteomes" id="UP000761534">
    <property type="component" value="Unassembled WGS sequence"/>
</dbReference>
<dbReference type="Pfam" id="PF12972">
    <property type="entry name" value="NAGLU_C"/>
    <property type="match status" value="1"/>
</dbReference>
<dbReference type="Gene3D" id="1.20.120.670">
    <property type="entry name" value="N-acetyl-b-d-glucoasminidase"/>
    <property type="match status" value="1"/>
</dbReference>
<dbReference type="Pfam" id="PF12971">
    <property type="entry name" value="NAGLU_N"/>
    <property type="match status" value="1"/>
</dbReference>
<feature type="domain" description="Alpha-N-acetylglucosaminidase tim-barrel" evidence="3">
    <location>
        <begin position="145"/>
        <end position="483"/>
    </location>
</feature>
<evidence type="ECO:0000256" key="2">
    <source>
        <dbReference type="SAM" id="SignalP"/>
    </source>
</evidence>
<feature type="signal peptide" evidence="2">
    <location>
        <begin position="1"/>
        <end position="23"/>
    </location>
</feature>
<keyword evidence="2" id="KW-0732">Signal</keyword>
<dbReference type="VEuPathDB" id="FungiDB:TRICI_000566"/>
<dbReference type="OrthoDB" id="64736at2759"/>
<reference evidence="6" key="1">
    <citation type="journal article" date="2019" name="G3 (Bethesda)">
        <title>Genome Assemblies of Two Rare Opportunistic Yeast Pathogens: Diutina rugosa (syn. Candida rugosa) and Trichomonascus ciferrii (syn. Candida ciferrii).</title>
        <authorList>
            <person name="Mixao V."/>
            <person name="Saus E."/>
            <person name="Hansen A.P."/>
            <person name="Lass-Florl C."/>
            <person name="Gabaldon T."/>
        </authorList>
    </citation>
    <scope>NUCLEOTIDE SEQUENCE</scope>
    <source>
        <strain evidence="6">CBS 4856</strain>
    </source>
</reference>
<keyword evidence="7" id="KW-1185">Reference proteome</keyword>
<evidence type="ECO:0000259" key="5">
    <source>
        <dbReference type="Pfam" id="PF12972"/>
    </source>
</evidence>
<keyword evidence="1" id="KW-0378">Hydrolase</keyword>
<evidence type="ECO:0000313" key="7">
    <source>
        <dbReference type="Proteomes" id="UP000761534"/>
    </source>
</evidence>
<dbReference type="InterPro" id="IPR029018">
    <property type="entry name" value="Hex-like_dom2"/>
</dbReference>